<keyword evidence="2" id="KW-1185">Reference proteome</keyword>
<accession>A0AAN7UH97</accession>
<gene>
    <name evidence="1" type="ORF">RRF57_001620</name>
</gene>
<dbReference type="EMBL" id="JAWHQM010000003">
    <property type="protein sequence ID" value="KAK5625904.1"/>
    <property type="molecule type" value="Genomic_DNA"/>
</dbReference>
<evidence type="ECO:0000313" key="2">
    <source>
        <dbReference type="Proteomes" id="UP001305414"/>
    </source>
</evidence>
<dbReference type="Proteomes" id="UP001305414">
    <property type="component" value="Unassembled WGS sequence"/>
</dbReference>
<dbReference type="AlphaFoldDB" id="A0AAN7UH97"/>
<proteinExistence type="predicted"/>
<reference evidence="1 2" key="1">
    <citation type="submission" date="2023-10" db="EMBL/GenBank/DDBJ databases">
        <title>Draft genome sequence of Xylaria bambusicola isolate GMP-LS, the root and basal stem rot pathogen of sugarcane in Indonesia.</title>
        <authorList>
            <person name="Selvaraj P."/>
            <person name="Muralishankar V."/>
            <person name="Muruganantham S."/>
            <person name="Sp S."/>
            <person name="Haryani S."/>
            <person name="Lau K.J.X."/>
            <person name="Naqvi N.I."/>
        </authorList>
    </citation>
    <scope>NUCLEOTIDE SEQUENCE [LARGE SCALE GENOMIC DNA]</scope>
    <source>
        <strain evidence="1">GMP-LS</strain>
    </source>
</reference>
<organism evidence="1 2">
    <name type="scientific">Xylaria bambusicola</name>
    <dbReference type="NCBI Taxonomy" id="326684"/>
    <lineage>
        <taxon>Eukaryota</taxon>
        <taxon>Fungi</taxon>
        <taxon>Dikarya</taxon>
        <taxon>Ascomycota</taxon>
        <taxon>Pezizomycotina</taxon>
        <taxon>Sordariomycetes</taxon>
        <taxon>Xylariomycetidae</taxon>
        <taxon>Xylariales</taxon>
        <taxon>Xylariaceae</taxon>
        <taxon>Xylaria</taxon>
    </lineage>
</organism>
<evidence type="ECO:0000313" key="1">
    <source>
        <dbReference type="EMBL" id="KAK5625904.1"/>
    </source>
</evidence>
<protein>
    <submittedName>
        <fullName evidence="1">Uncharacterized protein</fullName>
    </submittedName>
</protein>
<name>A0AAN7UH97_9PEZI</name>
<sequence length="173" mass="19490">MALDIQYPRITMVTHRQERATYAPSPAEHQSQEAQIIYHPIFGHPITWAEYMRLVSGWHQSGIIYCGEGMITAGQSPEYFVHTPQHTLCYQCCKRIPYRTLWTTRNEPCGETSCSRTQQANLPFIPMPPAAADACDSFRAQLLSCFNGIDCGAVENIVNRAKALVEQARDGIQ</sequence>
<comment type="caution">
    <text evidence="1">The sequence shown here is derived from an EMBL/GenBank/DDBJ whole genome shotgun (WGS) entry which is preliminary data.</text>
</comment>